<evidence type="ECO:0000313" key="3">
    <source>
        <dbReference type="EMBL" id="ELT97155.1"/>
    </source>
</evidence>
<dbReference type="SUPFAM" id="SSF64268">
    <property type="entry name" value="PX domain"/>
    <property type="match status" value="1"/>
</dbReference>
<dbReference type="EMBL" id="KB308638">
    <property type="protein sequence ID" value="ELT97155.1"/>
    <property type="molecule type" value="Genomic_DNA"/>
</dbReference>
<dbReference type="Gene3D" id="3.30.1520.10">
    <property type="entry name" value="Phox-like domain"/>
    <property type="match status" value="1"/>
</dbReference>
<dbReference type="GO" id="GO:0035091">
    <property type="term" value="F:phosphatidylinositol binding"/>
    <property type="evidence" value="ECO:0007669"/>
    <property type="project" value="InterPro"/>
</dbReference>
<evidence type="ECO:0000313" key="5">
    <source>
        <dbReference type="Proteomes" id="UP000014760"/>
    </source>
</evidence>
<dbReference type="InterPro" id="IPR039701">
    <property type="entry name" value="HS1BP3"/>
</dbReference>
<dbReference type="OMA" id="NRIQTMN"/>
<feature type="region of interest" description="Disordered" evidence="1">
    <location>
        <begin position="276"/>
        <end position="337"/>
    </location>
</feature>
<reference evidence="5" key="1">
    <citation type="submission" date="2012-12" db="EMBL/GenBank/DDBJ databases">
        <authorList>
            <person name="Hellsten U."/>
            <person name="Grimwood J."/>
            <person name="Chapman J.A."/>
            <person name="Shapiro H."/>
            <person name="Aerts A."/>
            <person name="Otillar R.P."/>
            <person name="Terry A.Y."/>
            <person name="Boore J.L."/>
            <person name="Simakov O."/>
            <person name="Marletaz F."/>
            <person name="Cho S.-J."/>
            <person name="Edsinger-Gonzales E."/>
            <person name="Havlak P."/>
            <person name="Kuo D.-H."/>
            <person name="Larsson T."/>
            <person name="Lv J."/>
            <person name="Arendt D."/>
            <person name="Savage R."/>
            <person name="Osoegawa K."/>
            <person name="de Jong P."/>
            <person name="Lindberg D.R."/>
            <person name="Seaver E.C."/>
            <person name="Weisblat D.A."/>
            <person name="Putnam N.H."/>
            <person name="Grigoriev I.V."/>
            <person name="Rokhsar D.S."/>
        </authorList>
    </citation>
    <scope>NUCLEOTIDE SEQUENCE</scope>
    <source>
        <strain evidence="5">I ESC-2004</strain>
    </source>
</reference>
<dbReference type="PANTHER" id="PTHR14431">
    <property type="entry name" value="HCLS1-BINDING PROTEIN 3"/>
    <property type="match status" value="1"/>
</dbReference>
<evidence type="ECO:0000256" key="1">
    <source>
        <dbReference type="SAM" id="MobiDB-lite"/>
    </source>
</evidence>
<name>R7U1U5_CAPTE</name>
<dbReference type="Proteomes" id="UP000014760">
    <property type="component" value="Unassembled WGS sequence"/>
</dbReference>
<evidence type="ECO:0000259" key="2">
    <source>
        <dbReference type="PROSITE" id="PS50195"/>
    </source>
</evidence>
<protein>
    <recommendedName>
        <fullName evidence="2">PX domain-containing protein</fullName>
    </recommendedName>
</protein>
<feature type="domain" description="PX" evidence="2">
    <location>
        <begin position="1"/>
        <end position="151"/>
    </location>
</feature>
<sequence length="337" mass="37017">MAYRLAVDYVECQLYSITSDNELKNKETGLDLNIASHREVKGLFNKSVHYQMVAVSQLPCFKSPKHKESDVVQFMIEKQYDDFVSLRGELACKFPSLQLPPLPSSLLDFTKSNVADRKGLVEEFLSAIAASKQLAICHLTLEFLGVNSLSSGKYTSNDGGVSRLGAKSLDSAGLFDDDATKKGDLFASAAEEAEDEDLFSLKKSPKKQEVLFGEGDNRGDLIFGHQDLGGAVDEDEEEMFLVPGAKDLPDLSALKLEDNSEILNINDDDVENLRAKPKLKPKPSLPSKPKPALKPKPKSVSTDSHSTLNADMGHTDILQYIQQNAQSANDDDDDLFT</sequence>
<dbReference type="STRING" id="283909.R7U1U5"/>
<reference evidence="3 5" key="2">
    <citation type="journal article" date="2013" name="Nature">
        <title>Insights into bilaterian evolution from three spiralian genomes.</title>
        <authorList>
            <person name="Simakov O."/>
            <person name="Marletaz F."/>
            <person name="Cho S.J."/>
            <person name="Edsinger-Gonzales E."/>
            <person name="Havlak P."/>
            <person name="Hellsten U."/>
            <person name="Kuo D.H."/>
            <person name="Larsson T."/>
            <person name="Lv J."/>
            <person name="Arendt D."/>
            <person name="Savage R."/>
            <person name="Osoegawa K."/>
            <person name="de Jong P."/>
            <person name="Grimwood J."/>
            <person name="Chapman J.A."/>
            <person name="Shapiro H."/>
            <person name="Aerts A."/>
            <person name="Otillar R.P."/>
            <person name="Terry A.Y."/>
            <person name="Boore J.L."/>
            <person name="Grigoriev I.V."/>
            <person name="Lindberg D.R."/>
            <person name="Seaver E.C."/>
            <person name="Weisblat D.A."/>
            <person name="Putnam N.H."/>
            <person name="Rokhsar D.S."/>
        </authorList>
    </citation>
    <scope>NUCLEOTIDE SEQUENCE</scope>
    <source>
        <strain evidence="3 5">I ESC-2004</strain>
    </source>
</reference>
<dbReference type="Pfam" id="PF00787">
    <property type="entry name" value="PX"/>
    <property type="match status" value="1"/>
</dbReference>
<dbReference type="PROSITE" id="PS50195">
    <property type="entry name" value="PX"/>
    <property type="match status" value="1"/>
</dbReference>
<organism evidence="3">
    <name type="scientific">Capitella teleta</name>
    <name type="common">Polychaete worm</name>
    <dbReference type="NCBI Taxonomy" id="283909"/>
    <lineage>
        <taxon>Eukaryota</taxon>
        <taxon>Metazoa</taxon>
        <taxon>Spiralia</taxon>
        <taxon>Lophotrochozoa</taxon>
        <taxon>Annelida</taxon>
        <taxon>Polychaeta</taxon>
        <taxon>Sedentaria</taxon>
        <taxon>Scolecida</taxon>
        <taxon>Capitellidae</taxon>
        <taxon>Capitella</taxon>
    </lineage>
</organism>
<dbReference type="EnsemblMetazoa" id="CapteT196035">
    <property type="protein sequence ID" value="CapteP196035"/>
    <property type="gene ID" value="CapteG196035"/>
</dbReference>
<dbReference type="AlphaFoldDB" id="R7U1U5"/>
<dbReference type="InterPro" id="IPR001683">
    <property type="entry name" value="PX_dom"/>
</dbReference>
<dbReference type="OrthoDB" id="10254720at2759"/>
<proteinExistence type="predicted"/>
<gene>
    <name evidence="3" type="ORF">CAPTEDRAFT_196035</name>
</gene>
<accession>R7U1U5</accession>
<reference evidence="4" key="3">
    <citation type="submission" date="2015-06" db="UniProtKB">
        <authorList>
            <consortium name="EnsemblMetazoa"/>
        </authorList>
    </citation>
    <scope>IDENTIFICATION</scope>
</reference>
<feature type="compositionally biased region" description="Polar residues" evidence="1">
    <location>
        <begin position="300"/>
        <end position="309"/>
    </location>
</feature>
<evidence type="ECO:0000313" key="4">
    <source>
        <dbReference type="EnsemblMetazoa" id="CapteP196035"/>
    </source>
</evidence>
<dbReference type="EMBL" id="AMQN01002191">
    <property type="status" value="NOT_ANNOTATED_CDS"/>
    <property type="molecule type" value="Genomic_DNA"/>
</dbReference>
<dbReference type="PANTHER" id="PTHR14431:SF1">
    <property type="entry name" value="HCLS1-BINDING PROTEIN 3"/>
    <property type="match status" value="1"/>
</dbReference>
<dbReference type="InterPro" id="IPR036871">
    <property type="entry name" value="PX_dom_sf"/>
</dbReference>
<keyword evidence="5" id="KW-1185">Reference proteome</keyword>
<dbReference type="HOGENOM" id="CLU_824445_0_0_1"/>